<feature type="domain" description="Trimeric autotransporter adhesin YadA-like head" evidence="13">
    <location>
        <begin position="2100"/>
        <end position="2126"/>
    </location>
</feature>
<dbReference type="GO" id="GO:0045098">
    <property type="term" value="C:type III intermediate filament"/>
    <property type="evidence" value="ECO:0007669"/>
    <property type="project" value="TreeGrafter"/>
</dbReference>
<organism evidence="16 17">
    <name type="scientific">Pseudomonas nitroreducens</name>
    <dbReference type="NCBI Taxonomy" id="46680"/>
    <lineage>
        <taxon>Bacteria</taxon>
        <taxon>Pseudomonadati</taxon>
        <taxon>Pseudomonadota</taxon>
        <taxon>Gammaproteobacteria</taxon>
        <taxon>Pseudomonadales</taxon>
        <taxon>Pseudomonadaceae</taxon>
        <taxon>Pseudomonas</taxon>
    </lineage>
</organism>
<dbReference type="Pfam" id="PF03895">
    <property type="entry name" value="YadA_anchor"/>
    <property type="match status" value="1"/>
</dbReference>
<feature type="domain" description="Trimeric autotransporter adhesin YadA-like head" evidence="13">
    <location>
        <begin position="54"/>
        <end position="76"/>
    </location>
</feature>
<dbReference type="InterPro" id="IPR045584">
    <property type="entry name" value="Pilin-like"/>
</dbReference>
<feature type="region of interest" description="Disordered" evidence="11">
    <location>
        <begin position="2087"/>
        <end position="2129"/>
    </location>
</feature>
<feature type="domain" description="Trimeric autotransporter adhesin YadA-like head" evidence="13">
    <location>
        <begin position="1954"/>
        <end position="1980"/>
    </location>
</feature>
<dbReference type="InterPro" id="IPR024973">
    <property type="entry name" value="ESPR"/>
</dbReference>
<feature type="domain" description="Trimeric autotransporter adhesin YadA-like head" evidence="13">
    <location>
        <begin position="1937"/>
        <end position="1952"/>
    </location>
</feature>
<dbReference type="InterPro" id="IPR005594">
    <property type="entry name" value="YadA_C"/>
</dbReference>
<dbReference type="Gene3D" id="3.30.1300.30">
    <property type="entry name" value="GSPII I/J protein-like"/>
    <property type="match status" value="1"/>
</dbReference>
<feature type="domain" description="Trimeric autotransporter adhesin YadA-like stalk" evidence="14">
    <location>
        <begin position="1472"/>
        <end position="1515"/>
    </location>
</feature>
<comment type="caution">
    <text evidence="16">The sequence shown here is derived from an EMBL/GenBank/DDBJ whole genome shotgun (WGS) entry which is preliminary data.</text>
</comment>
<feature type="domain" description="Trimeric autotransporter adhesin YadA-like stalk" evidence="14">
    <location>
        <begin position="709"/>
        <end position="746"/>
    </location>
</feature>
<gene>
    <name evidence="16" type="ORF">HNP46_002942</name>
</gene>
<feature type="domain" description="Trimeric autotransporter adhesin YadA-like stalk" evidence="14">
    <location>
        <begin position="1009"/>
        <end position="1046"/>
    </location>
</feature>
<evidence type="ECO:0000256" key="6">
    <source>
        <dbReference type="ARBA" id="ARBA00022692"/>
    </source>
</evidence>
<dbReference type="Pfam" id="PF13018">
    <property type="entry name" value="ESPR"/>
    <property type="match status" value="1"/>
</dbReference>
<feature type="domain" description="Trimeric autotransporter adhesin YadA-like stalk" evidence="14">
    <location>
        <begin position="1172"/>
        <end position="1213"/>
    </location>
</feature>
<keyword evidence="7" id="KW-0732">Signal</keyword>
<evidence type="ECO:0000256" key="5">
    <source>
        <dbReference type="ARBA" id="ARBA00022452"/>
    </source>
</evidence>
<evidence type="ECO:0000259" key="12">
    <source>
        <dbReference type="Pfam" id="PF03895"/>
    </source>
</evidence>
<proteinExistence type="inferred from homology"/>
<dbReference type="SUPFAM" id="SSF101967">
    <property type="entry name" value="Adhesin YadA, collagen-binding domain"/>
    <property type="match status" value="7"/>
</dbReference>
<dbReference type="RefSeq" id="WP_184590044.1">
    <property type="nucleotide sequence ID" value="NZ_JACHLI010000010.1"/>
</dbReference>
<reference evidence="16 17" key="1">
    <citation type="submission" date="2020-08" db="EMBL/GenBank/DDBJ databases">
        <title>Functional genomics of gut bacteria from endangered species of beetles.</title>
        <authorList>
            <person name="Carlos-Shanley C."/>
        </authorList>
    </citation>
    <scope>NUCLEOTIDE SEQUENCE [LARGE SCALE GENOMIC DNA]</scope>
    <source>
        <strain evidence="16 17">S00179</strain>
    </source>
</reference>
<name>A0A7W7KL54_PSENT</name>
<evidence type="ECO:0000256" key="8">
    <source>
        <dbReference type="ARBA" id="ARBA00022927"/>
    </source>
</evidence>
<dbReference type="Pfam" id="PF05662">
    <property type="entry name" value="YadA_stalk"/>
    <property type="match status" value="15"/>
</dbReference>
<sequence length="2280" mass="229970">MNKSYQIVWSAARGQWVVASEVAKGMKKKSIRRVIIALGLVAGATSAGEASAAATGTNAVVLGTCSTASGNGSIAINNNVTSQPCAVASGINAFAMGAASIAGGAGTGTSLGGVAAGDWDQVSFGIRSRATASGALSLGTDAKAEGITSVAAGSNASASANSTVAMGESASASSLGAVALGALSAATGVNSVALGAKSVSDRDNSLSVGSSSQQRQIIQLAKGTQDSDAVNVGQLKGVTEALGGGAHVRADGTINAPSFVLGNANLIGGNTGAAADVGSGFDKVDAALGGLNTRVTTNEINIATIDAQVARNSSDIINIDGRAISIDARTVQNTSDISYLISNLNSGTIGLVQQSAAGENLTVGKDTDGAAVDFAGTDGARKLVNVAAGTLAEDSQDAVNGSQLFATNQQVEQNTTDIANNTTSISNLDNRVTVNEGDINVLDNRVTNVEGDISTITNNINSGSIGLVQQLAAGENLTVGKDTDGAAVDFAGTDGARKLVNVAAGTLAEDSQDAVNGSQLFATNQQVEQNTTNIANNTTSISNLDNRVTINEGDISSINTTINNMGGVLADAVSYDSADHDKVSFGSVGTPVRLTNVEAGELSAESSDAVNGSQLFATNQQVEQNTTNIANNTTSISNLDNRVTVNEGNISVLDNRVTSVEGDISNLTNNINSGSIGLVQQSAVGENLTVGKDTDGVAVDFAGTDGARKLINVANGTVAKDSQDAINGGQLFGVSESIANAMGGGSLVNEDGSISAPSYTVTNVDGSTTTINNVGDALSNIDSRTFQNTTDISNNTTSISNLDNRVTVNEGDISVLDNRVTVNEGNISVLDNRVTSVEGDISNLTNNINSGSIGLVQQSAVGENLTVGKDTDGAAVDFAGTEGARKLVNVAAGTLAEDSQDAVNGSQLFATNQQVEQNTTSISSLDNRVTINEGDISSLDNRVTVNEGNINVLDNRVTSVEGDISSLTNNINSGSIGLVQQSAVGENLTVGKDTDGAAVDFAGTEGARKLINVANGTVAKDSQDAINGGQLFGVSESIANAMGGGSLVNEDGSISAPSYTVTNVDGSTTTINNVGDVLSNIDSRTFQNTTDISNNTTSISNLDNRVTVNEGDISVLDNRVTNVEGDISNLTNNINSGSIGLVQQLAAGENLTVGKDTDGAAVDFAGTDGARKLVNVAAGNLAEDSQEAVNGAQLYATNQQVEQNTTSISSLDNRVTINEGDISSLDNRVTVNEGNISVLDSRVTVNEGNISVLDSRVTTVEGDISTITNNINTGSIGLVQQSAVGENLTVGKDTDGAAVDFAGTDGARKLINVANGTVARDSQDAINGGQLFGVSESIANAMGGGSLVNEDGSISAPSYTVTNADGSTTTINNVGDALSNIDSRTFQNTTDISNNTTSISNLDNRVTVNEGDISVLDNRVTNVEGDISNLTNNINSGSIGLVQQSAAGENLTVGKDTDGAAVDFAGTNGARKLVNVAAGTLAEDSQDAVNGSQLFATNQQVEQNTTEIANNTTSISSLDNRVTINEGDISSLDNRVTVNEGDISVLDNRVTVNEGNISVLDSRVTTVEGDISTITNNINTGSIGLVQQSAAGENLTVGKDTDGAAVDFAGTDGARQLVNVAAGTLAEDSQDAVNGSQLFATNQQVEQNTTSISSLDNRVTINEGDISSLDNRVTVNEGDISVLDNRVTVNEGNISVLDSRVTTVEGDISTITNNINSGSIGLVQQSAVGENLTVGKDTDGAAVDFAGTDGARKLVNVANGTVARDSQDAINGGQLFGVSESIANAMGGGSLVNEDGSISAPSYTVTNVDGSTTTISNVGDALSNIDSRVADNSTSINAINTTINGMSELMGDAVMYDSLAHDRVSLGSAGKAVQLTNVKAGELSAESLDAVNGAQLFETNQQVAVIDSRVTNLEGSVTSIVNGGGVKYFHANSVKADSVASGADSIAIGANAVASGVAAVAVGEGAQASADGSVALGQGASDNGRGAESYAGKYSGADNASAGTLSVGNAETSQTRTISNLADGRAATDAVNLRQLDGAVAETKAYTDSKVDGMIGQMGGSVTEVTERVTKVESDVANVQNGTDGMFQVKNSQNLPKPKATGENAVAGGAGAQASGANSTAIGTGAQAKGKNSVAVGANSVAERDNSVAVGNAGAERQITHVAAGTQRTDAVNLGQVSDALDAMASATDSRLNSLKRDIDQQGDELSAGIAGAIAIASLPQPMINGGSTTAVGVGTFNGQSAVSVGVSHVSNDGKWTTKLGGSTDTQGKFSAGGSVGYNW</sequence>
<evidence type="ECO:0000259" key="13">
    <source>
        <dbReference type="Pfam" id="PF05658"/>
    </source>
</evidence>
<dbReference type="PANTHER" id="PTHR34707:SF1">
    <property type="entry name" value="VIMENTIN-TYPE INTERMEDIATE FILAMENT-ASSOCIATED COILED-COIL PROTEIN"/>
    <property type="match status" value="1"/>
</dbReference>
<feature type="domain" description="Trimeric autotransporter adhesin YadA-like stalk" evidence="14">
    <location>
        <begin position="1874"/>
        <end position="1915"/>
    </location>
</feature>
<feature type="compositionally biased region" description="Low complexity" evidence="11">
    <location>
        <begin position="2101"/>
        <end position="2121"/>
    </location>
</feature>
<accession>A0A7W7KL54</accession>
<feature type="domain" description="Trimeric autotransporter adhesin YadA-like stalk" evidence="14">
    <location>
        <begin position="593"/>
        <end position="636"/>
    </location>
</feature>
<feature type="domain" description="Trimeric autotransporter adhesin YadA-like stalk" evidence="14">
    <location>
        <begin position="382"/>
        <end position="425"/>
    </location>
</feature>
<dbReference type="InterPro" id="IPR008635">
    <property type="entry name" value="Coiled_stalk_dom"/>
</dbReference>
<keyword evidence="5" id="KW-1134">Transmembrane beta strand</keyword>
<evidence type="ECO:0000256" key="2">
    <source>
        <dbReference type="ARBA" id="ARBA00004442"/>
    </source>
</evidence>
<dbReference type="GO" id="GO:0015031">
    <property type="term" value="P:protein transport"/>
    <property type="evidence" value="ECO:0007669"/>
    <property type="project" value="UniProtKB-KW"/>
</dbReference>
<evidence type="ECO:0000259" key="14">
    <source>
        <dbReference type="Pfam" id="PF05662"/>
    </source>
</evidence>
<feature type="domain" description="Trimeric autotransporter adhesin YadA-like stalk" evidence="14">
    <location>
        <begin position="498"/>
        <end position="541"/>
    </location>
</feature>
<dbReference type="Gene3D" id="2.60.40.4050">
    <property type="match status" value="1"/>
</dbReference>
<feature type="domain" description="Trimeric autotransporter adhesin YadA-like stalk" evidence="14">
    <location>
        <begin position="886"/>
        <end position="927"/>
    </location>
</feature>
<dbReference type="GO" id="GO:0009986">
    <property type="term" value="C:cell surface"/>
    <property type="evidence" value="ECO:0007669"/>
    <property type="project" value="UniProtKB-SubCell"/>
</dbReference>
<keyword evidence="9" id="KW-0472">Membrane</keyword>
<dbReference type="PANTHER" id="PTHR34707">
    <property type="entry name" value="VIMENTIN-TYPE INTERMEDIATE FILAMENT-ASSOCIATED COILED-COIL PROTEIN"/>
    <property type="match status" value="1"/>
</dbReference>
<dbReference type="Proteomes" id="UP000566995">
    <property type="component" value="Unassembled WGS sequence"/>
</dbReference>
<dbReference type="Gene3D" id="1.20.5.2280">
    <property type="match status" value="1"/>
</dbReference>
<evidence type="ECO:0000256" key="3">
    <source>
        <dbReference type="ARBA" id="ARBA00005848"/>
    </source>
</evidence>
<evidence type="ECO:0000259" key="15">
    <source>
        <dbReference type="Pfam" id="PF13018"/>
    </source>
</evidence>
<dbReference type="GO" id="GO:0009279">
    <property type="term" value="C:cell outer membrane"/>
    <property type="evidence" value="ECO:0007669"/>
    <property type="project" value="UniProtKB-SubCell"/>
</dbReference>
<feature type="domain" description="Trimeric autotransporter adhesin YadA-like stalk" evidence="14">
    <location>
        <begin position="1616"/>
        <end position="1657"/>
    </location>
</feature>
<feature type="domain" description="ESPR" evidence="15">
    <location>
        <begin position="1"/>
        <end position="44"/>
    </location>
</feature>
<feature type="domain" description="Trimeric autotransporter adhesin YadA-like head" evidence="13">
    <location>
        <begin position="158"/>
        <end position="183"/>
    </location>
</feature>
<feature type="domain" description="Trimeric autotransporter adhesin YadA-like stalk" evidence="14">
    <location>
        <begin position="2018"/>
        <end position="2053"/>
    </location>
</feature>
<evidence type="ECO:0000256" key="1">
    <source>
        <dbReference type="ARBA" id="ARBA00004241"/>
    </source>
</evidence>
<evidence type="ECO:0000256" key="9">
    <source>
        <dbReference type="ARBA" id="ARBA00023136"/>
    </source>
</evidence>
<feature type="domain" description="Trimeric autotransporter adhesin YadA-like head" evidence="13">
    <location>
        <begin position="186"/>
        <end position="212"/>
    </location>
</feature>
<evidence type="ECO:0000256" key="10">
    <source>
        <dbReference type="ARBA" id="ARBA00023237"/>
    </source>
</evidence>
<dbReference type="EMBL" id="JACHLI010000010">
    <property type="protein sequence ID" value="MBB4864078.1"/>
    <property type="molecule type" value="Genomic_DNA"/>
</dbReference>
<comment type="similarity">
    <text evidence="3">Belongs to the autotransporter-2 (AT-2) (TC 1.B.40) family.</text>
</comment>
<keyword evidence="6" id="KW-0812">Transmembrane</keyword>
<dbReference type="InterPro" id="IPR008640">
    <property type="entry name" value="Adhesin_Head_dom"/>
</dbReference>
<evidence type="ECO:0000313" key="17">
    <source>
        <dbReference type="Proteomes" id="UP000566995"/>
    </source>
</evidence>
<dbReference type="Gene3D" id="1.20.5.340">
    <property type="match status" value="5"/>
</dbReference>
<evidence type="ECO:0000256" key="4">
    <source>
        <dbReference type="ARBA" id="ARBA00022448"/>
    </source>
</evidence>
<feature type="domain" description="Trimeric autotransporter adhesin YadA-like stalk" evidence="14">
    <location>
        <begin position="216"/>
        <end position="256"/>
    </location>
</feature>
<feature type="domain" description="Trimeric autotransporter adhesin YadA-like stalk" evidence="14">
    <location>
        <begin position="2158"/>
        <end position="2194"/>
    </location>
</feature>
<keyword evidence="8" id="KW-0653">Protein transport</keyword>
<evidence type="ECO:0000256" key="11">
    <source>
        <dbReference type="SAM" id="MobiDB-lite"/>
    </source>
</evidence>
<dbReference type="SUPFAM" id="SSF54523">
    <property type="entry name" value="Pili subunits"/>
    <property type="match status" value="1"/>
</dbReference>
<feature type="domain" description="Trimeric autotransporter adhesin YadA-like head" evidence="13">
    <location>
        <begin position="2128"/>
        <end position="2152"/>
    </location>
</feature>
<evidence type="ECO:0000313" key="16">
    <source>
        <dbReference type="EMBL" id="MBB4864078.1"/>
    </source>
</evidence>
<feature type="domain" description="Trimeric autotransporter adhesin YadA-like C-terminal membrane anchor" evidence="12">
    <location>
        <begin position="2220"/>
        <end position="2280"/>
    </location>
</feature>
<dbReference type="Gene3D" id="2.150.10.10">
    <property type="entry name" value="Serralysin-like metalloprotease, C-terminal"/>
    <property type="match status" value="5"/>
</dbReference>
<evidence type="ECO:0000256" key="7">
    <source>
        <dbReference type="ARBA" id="ARBA00022729"/>
    </source>
</evidence>
<keyword evidence="4" id="KW-0813">Transport</keyword>
<feature type="domain" description="Trimeric autotransporter adhesin YadA-like stalk" evidence="14">
    <location>
        <begin position="1309"/>
        <end position="1346"/>
    </location>
</feature>
<dbReference type="Gene3D" id="1.20.5.170">
    <property type="match status" value="7"/>
</dbReference>
<feature type="domain" description="Trimeric autotransporter adhesin YadA-like stalk" evidence="14">
    <location>
        <begin position="1753"/>
        <end position="1790"/>
    </location>
</feature>
<dbReference type="InterPro" id="IPR011049">
    <property type="entry name" value="Serralysin-like_metalloprot_C"/>
</dbReference>
<dbReference type="Pfam" id="PF05658">
    <property type="entry name" value="YadA_head"/>
    <property type="match status" value="7"/>
</dbReference>
<protein>
    <submittedName>
        <fullName evidence="16">Autotransporter adhesin</fullName>
    </submittedName>
</protein>
<keyword evidence="10" id="KW-0998">Cell outer membrane</keyword>
<comment type="subcellular location">
    <subcellularLocation>
        <location evidence="2">Cell outer membrane</location>
    </subcellularLocation>
    <subcellularLocation>
        <location evidence="1">Cell surface</location>
    </subcellularLocation>
</comment>